<protein>
    <submittedName>
        <fullName evidence="2">Uncharacterized protein</fullName>
    </submittedName>
</protein>
<sequence length="119" mass="13518">MGRFKLLLSTPWSRNCPFRRSFCWFPFAQFHWVESSFQPIGRKRLSVHGYFFLVLILLILFYFLFLVSCIILVPGDSVPLGLIRTPPSSTIPIPSFLIQIQLCGLTLLTCCSPSGGFSI</sequence>
<evidence type="ECO:0000256" key="1">
    <source>
        <dbReference type="SAM" id="Phobius"/>
    </source>
</evidence>
<gene>
    <name evidence="2" type="ORF">BDV26DRAFT_190706</name>
</gene>
<accession>A0A5N7B9N1</accession>
<dbReference type="EMBL" id="ML736208">
    <property type="protein sequence ID" value="KAE8378457.1"/>
    <property type="molecule type" value="Genomic_DNA"/>
</dbReference>
<keyword evidence="1" id="KW-0472">Membrane</keyword>
<dbReference type="Proteomes" id="UP000326198">
    <property type="component" value="Unassembled WGS sequence"/>
</dbReference>
<feature type="transmembrane region" description="Helical" evidence="1">
    <location>
        <begin position="50"/>
        <end position="73"/>
    </location>
</feature>
<evidence type="ECO:0000313" key="3">
    <source>
        <dbReference type="Proteomes" id="UP000326198"/>
    </source>
</evidence>
<evidence type="ECO:0000313" key="2">
    <source>
        <dbReference type="EMBL" id="KAE8378457.1"/>
    </source>
</evidence>
<keyword evidence="3" id="KW-1185">Reference proteome</keyword>
<organism evidence="2 3">
    <name type="scientific">Aspergillus bertholletiae</name>
    <dbReference type="NCBI Taxonomy" id="1226010"/>
    <lineage>
        <taxon>Eukaryota</taxon>
        <taxon>Fungi</taxon>
        <taxon>Dikarya</taxon>
        <taxon>Ascomycota</taxon>
        <taxon>Pezizomycotina</taxon>
        <taxon>Eurotiomycetes</taxon>
        <taxon>Eurotiomycetidae</taxon>
        <taxon>Eurotiales</taxon>
        <taxon>Aspergillaceae</taxon>
        <taxon>Aspergillus</taxon>
        <taxon>Aspergillus subgen. Circumdati</taxon>
    </lineage>
</organism>
<name>A0A5N7B9N1_9EURO</name>
<reference evidence="2 3" key="1">
    <citation type="submission" date="2019-04" db="EMBL/GenBank/DDBJ databases">
        <title>Friends and foes A comparative genomics studyof 23 Aspergillus species from section Flavi.</title>
        <authorList>
            <consortium name="DOE Joint Genome Institute"/>
            <person name="Kjaerbolling I."/>
            <person name="Vesth T."/>
            <person name="Frisvad J.C."/>
            <person name="Nybo J.L."/>
            <person name="Theobald S."/>
            <person name="Kildgaard S."/>
            <person name="Isbrandt T."/>
            <person name="Kuo A."/>
            <person name="Sato A."/>
            <person name="Lyhne E.K."/>
            <person name="Kogle M.E."/>
            <person name="Wiebenga A."/>
            <person name="Kun R.S."/>
            <person name="Lubbers R.J."/>
            <person name="Makela M.R."/>
            <person name="Barry K."/>
            <person name="Chovatia M."/>
            <person name="Clum A."/>
            <person name="Daum C."/>
            <person name="Haridas S."/>
            <person name="He G."/>
            <person name="LaButti K."/>
            <person name="Lipzen A."/>
            <person name="Mondo S."/>
            <person name="Riley R."/>
            <person name="Salamov A."/>
            <person name="Simmons B.A."/>
            <person name="Magnuson J.K."/>
            <person name="Henrissat B."/>
            <person name="Mortensen U.H."/>
            <person name="Larsen T.O."/>
            <person name="Devries R.P."/>
            <person name="Grigoriev I.V."/>
            <person name="Machida M."/>
            <person name="Baker S.E."/>
            <person name="Andersen M.R."/>
        </authorList>
    </citation>
    <scope>NUCLEOTIDE SEQUENCE [LARGE SCALE GENOMIC DNA]</scope>
    <source>
        <strain evidence="2 3">IBT 29228</strain>
    </source>
</reference>
<proteinExistence type="predicted"/>
<keyword evidence="1" id="KW-1133">Transmembrane helix</keyword>
<dbReference type="AlphaFoldDB" id="A0A5N7B9N1"/>
<keyword evidence="1" id="KW-0812">Transmembrane</keyword>